<dbReference type="SUPFAM" id="SSF52091">
    <property type="entry name" value="SpoIIaa-like"/>
    <property type="match status" value="1"/>
</dbReference>
<proteinExistence type="predicted"/>
<dbReference type="Gene3D" id="3.30.750.24">
    <property type="entry name" value="STAS domain"/>
    <property type="match status" value="1"/>
</dbReference>
<dbReference type="InterPro" id="IPR036513">
    <property type="entry name" value="STAS_dom_sf"/>
</dbReference>
<accession>A0ABT7N2C1</accession>
<dbReference type="Pfam" id="PF01740">
    <property type="entry name" value="STAS"/>
    <property type="match status" value="1"/>
</dbReference>
<reference evidence="2 3" key="1">
    <citation type="submission" date="2023-06" db="EMBL/GenBank/DDBJ databases">
        <title>Microbacterium sp. nov., isolated from a waste landfill.</title>
        <authorList>
            <person name="Wen W."/>
        </authorList>
    </citation>
    <scope>NUCLEOTIDE SEQUENCE [LARGE SCALE GENOMIC DNA]</scope>
    <source>
        <strain evidence="2 3">ASV49</strain>
    </source>
</reference>
<organism evidence="2 3">
    <name type="scientific">Microbacterium candidum</name>
    <dbReference type="NCBI Taxonomy" id="3041922"/>
    <lineage>
        <taxon>Bacteria</taxon>
        <taxon>Bacillati</taxon>
        <taxon>Actinomycetota</taxon>
        <taxon>Actinomycetes</taxon>
        <taxon>Micrococcales</taxon>
        <taxon>Microbacteriaceae</taxon>
        <taxon>Microbacterium</taxon>
    </lineage>
</organism>
<keyword evidence="3" id="KW-1185">Reference proteome</keyword>
<evidence type="ECO:0000259" key="1">
    <source>
        <dbReference type="PROSITE" id="PS50801"/>
    </source>
</evidence>
<protein>
    <submittedName>
        <fullName evidence="2">STAS domain-containing protein</fullName>
    </submittedName>
</protein>
<feature type="domain" description="STAS" evidence="1">
    <location>
        <begin position="16"/>
        <end position="116"/>
    </location>
</feature>
<dbReference type="InterPro" id="IPR002645">
    <property type="entry name" value="STAS_dom"/>
</dbReference>
<sequence length="118" mass="12538">MNERIATMDVVALGSGAAAIAISGDVTAACEQDLMAAHEQATDDGAKTIVLDFHGMDYMNSGGIGMLVTLLVRGQRRQQRIAAVGLTEHYRQIFQLTRLDEAILLFDSTDQALAGTAG</sequence>
<evidence type="ECO:0000313" key="2">
    <source>
        <dbReference type="EMBL" id="MDL9980862.1"/>
    </source>
</evidence>
<dbReference type="EMBL" id="JASXSZ010000005">
    <property type="protein sequence ID" value="MDL9980862.1"/>
    <property type="molecule type" value="Genomic_DNA"/>
</dbReference>
<dbReference type="RefSeq" id="WP_286289817.1">
    <property type="nucleotide sequence ID" value="NZ_JASXSZ010000005.1"/>
</dbReference>
<dbReference type="Proteomes" id="UP001235064">
    <property type="component" value="Unassembled WGS sequence"/>
</dbReference>
<dbReference type="PANTHER" id="PTHR33495">
    <property type="entry name" value="ANTI-SIGMA FACTOR ANTAGONIST TM_1081-RELATED-RELATED"/>
    <property type="match status" value="1"/>
</dbReference>
<dbReference type="CDD" id="cd07043">
    <property type="entry name" value="STAS_anti-anti-sigma_factors"/>
    <property type="match status" value="1"/>
</dbReference>
<evidence type="ECO:0000313" key="3">
    <source>
        <dbReference type="Proteomes" id="UP001235064"/>
    </source>
</evidence>
<gene>
    <name evidence="2" type="ORF">QSV35_16095</name>
</gene>
<dbReference type="PROSITE" id="PS50801">
    <property type="entry name" value="STAS"/>
    <property type="match status" value="1"/>
</dbReference>
<name>A0ABT7N2C1_9MICO</name>
<dbReference type="PANTHER" id="PTHR33495:SF6">
    <property type="entry name" value="ANTI-SIGMA FACTOR ANTAGONIST"/>
    <property type="match status" value="1"/>
</dbReference>
<comment type="caution">
    <text evidence="2">The sequence shown here is derived from an EMBL/GenBank/DDBJ whole genome shotgun (WGS) entry which is preliminary data.</text>
</comment>